<organism evidence="1">
    <name type="scientific">Oikopleura dioica</name>
    <name type="common">Tunicate</name>
    <dbReference type="NCBI Taxonomy" id="34765"/>
    <lineage>
        <taxon>Eukaryota</taxon>
        <taxon>Metazoa</taxon>
        <taxon>Chordata</taxon>
        <taxon>Tunicata</taxon>
        <taxon>Appendicularia</taxon>
        <taxon>Copelata</taxon>
        <taxon>Oikopleuridae</taxon>
        <taxon>Oikopleura</taxon>
    </lineage>
</organism>
<protein>
    <submittedName>
        <fullName evidence="1">Uncharacterized protein</fullName>
    </submittedName>
</protein>
<dbReference type="Proteomes" id="UP000011014">
    <property type="component" value="Unassembled WGS sequence"/>
</dbReference>
<evidence type="ECO:0000313" key="1">
    <source>
        <dbReference type="EMBL" id="CBY41622.1"/>
    </source>
</evidence>
<dbReference type="Pfam" id="PF22086">
    <property type="entry name" value="DUF6940"/>
    <property type="match status" value="1"/>
</dbReference>
<dbReference type="InterPro" id="IPR054220">
    <property type="entry name" value="DUF6940"/>
</dbReference>
<gene>
    <name evidence="1" type="ORF">GSOID_T00023707001</name>
</gene>
<proteinExistence type="predicted"/>
<dbReference type="AlphaFoldDB" id="E4Z1P4"/>
<dbReference type="EMBL" id="FN656538">
    <property type="protein sequence ID" value="CBY41622.1"/>
    <property type="molecule type" value="Genomic_DNA"/>
</dbReference>
<reference evidence="1" key="1">
    <citation type="journal article" date="2010" name="Science">
        <title>Plasticity of animal genome architecture unmasked by rapid evolution of a pelagic tunicate.</title>
        <authorList>
            <person name="Denoeud F."/>
            <person name="Henriet S."/>
            <person name="Mungpakdee S."/>
            <person name="Aury J.M."/>
            <person name="Da Silva C."/>
            <person name="Brinkmann H."/>
            <person name="Mikhaleva J."/>
            <person name="Olsen L.C."/>
            <person name="Jubin C."/>
            <person name="Canestro C."/>
            <person name="Bouquet J.M."/>
            <person name="Danks G."/>
            <person name="Poulain J."/>
            <person name="Campsteijn C."/>
            <person name="Adamski M."/>
            <person name="Cross I."/>
            <person name="Yadetie F."/>
            <person name="Muffato M."/>
            <person name="Louis A."/>
            <person name="Butcher S."/>
            <person name="Tsagkogeorga G."/>
            <person name="Konrad A."/>
            <person name="Singh S."/>
            <person name="Jensen M.F."/>
            <person name="Cong E.H."/>
            <person name="Eikeseth-Otteraa H."/>
            <person name="Noel B."/>
            <person name="Anthouard V."/>
            <person name="Porcel B.M."/>
            <person name="Kachouri-Lafond R."/>
            <person name="Nishino A."/>
            <person name="Ugolini M."/>
            <person name="Chourrout P."/>
            <person name="Nishida H."/>
            <person name="Aasland R."/>
            <person name="Huzurbazar S."/>
            <person name="Westhof E."/>
            <person name="Delsuc F."/>
            <person name="Lehrach H."/>
            <person name="Reinhardt R."/>
            <person name="Weissenbach J."/>
            <person name="Roy S.W."/>
            <person name="Artiguenave F."/>
            <person name="Postlethwait J.H."/>
            <person name="Manak J.R."/>
            <person name="Thompson E.M."/>
            <person name="Jaillon O."/>
            <person name="Du Pasquier L."/>
            <person name="Boudinot P."/>
            <person name="Liberles D.A."/>
            <person name="Volff J.N."/>
            <person name="Philippe H."/>
            <person name="Lenhard B."/>
            <person name="Roest Crollius H."/>
            <person name="Wincker P."/>
            <person name="Chourrout D."/>
        </authorList>
    </citation>
    <scope>NUCLEOTIDE SEQUENCE [LARGE SCALE GENOMIC DNA]</scope>
</reference>
<sequence>MLFSQHYHDSLYNFTKKGKSLTHGEFIDLLQEERFQDKLAKIFIDSPFAAFKMETPAISSATVGNDFGMILIKANHLASATPDTVSFREHWNNCDEKSLICTFPNLGGDSLLVCPVPPRRKNGRFDFETAKTYGSIAQFFREASKDYQSAFFRSWSTNGREASNKKSKTYISTEGSGVAWLHLRFDPYPKYYSSIYRSS</sequence>
<name>E4Z1P4_OIKDI</name>
<accession>E4Z1P4</accession>